<reference evidence="1" key="1">
    <citation type="submission" date="2019-08" db="EMBL/GenBank/DDBJ databases">
        <authorList>
            <person name="Kucharzyk K."/>
            <person name="Murdoch R.W."/>
            <person name="Higgins S."/>
            <person name="Loffler F."/>
        </authorList>
    </citation>
    <scope>NUCLEOTIDE SEQUENCE</scope>
</reference>
<comment type="caution">
    <text evidence="1">The sequence shown here is derived from an EMBL/GenBank/DDBJ whole genome shotgun (WGS) entry which is preliminary data.</text>
</comment>
<evidence type="ECO:0000313" key="1">
    <source>
        <dbReference type="EMBL" id="MPM67919.1"/>
    </source>
</evidence>
<organism evidence="1">
    <name type="scientific">bioreactor metagenome</name>
    <dbReference type="NCBI Taxonomy" id="1076179"/>
    <lineage>
        <taxon>unclassified sequences</taxon>
        <taxon>metagenomes</taxon>
        <taxon>ecological metagenomes</taxon>
    </lineage>
</organism>
<name>A0A645BR67_9ZZZZ</name>
<proteinExistence type="predicted"/>
<protein>
    <submittedName>
        <fullName evidence="1">Uncharacterized protein</fullName>
    </submittedName>
</protein>
<gene>
    <name evidence="1" type="ORF">SDC9_114844</name>
</gene>
<sequence length="61" mass="6687">MRLCSRGRRDRRRRVFEILIGRVRAAVVCDGTVLGNGDRQVHGGRQAVNADKAVAVIASRA</sequence>
<dbReference type="AlphaFoldDB" id="A0A645BR67"/>
<accession>A0A645BR67</accession>
<dbReference type="EMBL" id="VSSQ01021960">
    <property type="protein sequence ID" value="MPM67919.1"/>
    <property type="molecule type" value="Genomic_DNA"/>
</dbReference>